<evidence type="ECO:0000259" key="8">
    <source>
        <dbReference type="Pfam" id="PF00294"/>
    </source>
</evidence>
<dbReference type="Pfam" id="PF00294">
    <property type="entry name" value="PfkB"/>
    <property type="match status" value="1"/>
</dbReference>
<dbReference type="PANTHER" id="PTHR43085">
    <property type="entry name" value="HEXOKINASE FAMILY MEMBER"/>
    <property type="match status" value="1"/>
</dbReference>
<reference evidence="9 10" key="1">
    <citation type="submission" date="2018-06" db="EMBL/GenBank/DDBJ databases">
        <title>Streptacidiphilus pinicola sp. nov., isolated from pine grove soil.</title>
        <authorList>
            <person name="Roh S.G."/>
            <person name="Park S."/>
            <person name="Kim M.-K."/>
            <person name="Yun B.-R."/>
            <person name="Park J."/>
            <person name="Kim M.J."/>
            <person name="Kim Y.S."/>
            <person name="Kim S.B."/>
        </authorList>
    </citation>
    <scope>NUCLEOTIDE SEQUENCE [LARGE SCALE GENOMIC DNA]</scope>
    <source>
        <strain evidence="9 10">MMS16-CNU450</strain>
    </source>
</reference>
<dbReference type="PROSITE" id="PS00583">
    <property type="entry name" value="PFKB_KINASES_1"/>
    <property type="match status" value="1"/>
</dbReference>
<name>A0A2X0J6T3_9ACTN</name>
<feature type="region of interest" description="Disordered" evidence="7">
    <location>
        <begin position="315"/>
        <end position="338"/>
    </location>
</feature>
<dbReference type="Proteomes" id="UP000248889">
    <property type="component" value="Unassembled WGS sequence"/>
</dbReference>
<comment type="caution">
    <text evidence="9">The sequence shown here is derived from an EMBL/GenBank/DDBJ whole genome shotgun (WGS) entry which is preliminary data.</text>
</comment>
<evidence type="ECO:0000256" key="4">
    <source>
        <dbReference type="ARBA" id="ARBA00022777"/>
    </source>
</evidence>
<protein>
    <submittedName>
        <fullName evidence="9">Carbohydrate kinase</fullName>
    </submittedName>
</protein>
<proteinExistence type="inferred from homology"/>
<evidence type="ECO:0000313" key="10">
    <source>
        <dbReference type="Proteomes" id="UP000248889"/>
    </source>
</evidence>
<organism evidence="9 10">
    <name type="scientific">Streptacidiphilus pinicola</name>
    <dbReference type="NCBI Taxonomy" id="2219663"/>
    <lineage>
        <taxon>Bacteria</taxon>
        <taxon>Bacillati</taxon>
        <taxon>Actinomycetota</taxon>
        <taxon>Actinomycetes</taxon>
        <taxon>Kitasatosporales</taxon>
        <taxon>Streptomycetaceae</taxon>
        <taxon>Streptacidiphilus</taxon>
    </lineage>
</organism>
<feature type="domain" description="Carbohydrate kinase PfkB" evidence="8">
    <location>
        <begin position="12"/>
        <end position="305"/>
    </location>
</feature>
<dbReference type="InterPro" id="IPR029056">
    <property type="entry name" value="Ribokinase-like"/>
</dbReference>
<dbReference type="GO" id="GO:0008865">
    <property type="term" value="F:fructokinase activity"/>
    <property type="evidence" value="ECO:0007669"/>
    <property type="project" value="UniProtKB-ARBA"/>
</dbReference>
<dbReference type="OrthoDB" id="9795789at2"/>
<evidence type="ECO:0000256" key="1">
    <source>
        <dbReference type="ARBA" id="ARBA00010688"/>
    </source>
</evidence>
<evidence type="ECO:0000256" key="6">
    <source>
        <dbReference type="RuleBase" id="RU003704"/>
    </source>
</evidence>
<accession>A0A2X0J6T3</accession>
<comment type="similarity">
    <text evidence="1 6">Belongs to the carbohydrate kinase PfkB family.</text>
</comment>
<evidence type="ECO:0000256" key="3">
    <source>
        <dbReference type="ARBA" id="ARBA00022741"/>
    </source>
</evidence>
<dbReference type="Gene3D" id="3.40.1190.20">
    <property type="match status" value="1"/>
</dbReference>
<keyword evidence="4 6" id="KW-0418">Kinase</keyword>
<dbReference type="SUPFAM" id="SSF53613">
    <property type="entry name" value="Ribokinase-like"/>
    <property type="match status" value="1"/>
</dbReference>
<dbReference type="EMBL" id="QKYN01000036">
    <property type="protein sequence ID" value="RAG85976.1"/>
    <property type="molecule type" value="Genomic_DNA"/>
</dbReference>
<dbReference type="AlphaFoldDB" id="A0A2X0J6T3"/>
<dbReference type="GO" id="GO:0006000">
    <property type="term" value="P:fructose metabolic process"/>
    <property type="evidence" value="ECO:0007669"/>
    <property type="project" value="UniProtKB-ARBA"/>
</dbReference>
<gene>
    <name evidence="9" type="ORF">DN069_09100</name>
</gene>
<dbReference type="CDD" id="cd01167">
    <property type="entry name" value="bac_FRK"/>
    <property type="match status" value="1"/>
</dbReference>
<dbReference type="InterPro" id="IPR011611">
    <property type="entry name" value="PfkB_dom"/>
</dbReference>
<keyword evidence="10" id="KW-1185">Reference proteome</keyword>
<evidence type="ECO:0000256" key="7">
    <source>
        <dbReference type="SAM" id="MobiDB-lite"/>
    </source>
</evidence>
<evidence type="ECO:0000256" key="5">
    <source>
        <dbReference type="ARBA" id="ARBA00022840"/>
    </source>
</evidence>
<dbReference type="PROSITE" id="PS00584">
    <property type="entry name" value="PFKB_KINASES_2"/>
    <property type="match status" value="1"/>
</dbReference>
<dbReference type="PANTHER" id="PTHR43085:SF1">
    <property type="entry name" value="PSEUDOURIDINE KINASE-RELATED"/>
    <property type="match status" value="1"/>
</dbReference>
<sequence>MGEALVDVLTGDQGELRPTPGGSPANVALGLARLGRPVRLATRTGDDTYGALVRDHLTRDGVLLVDGATDANPTATATVTFRQNGSARYDFALHWQLSTATTAALHGGTGYAHLHTGSLATALAPGAAQVLAAVRAARPWATVSYDPNLRPTLLDGPEVERPRVEALVDLADLVKASEEDLDWLYPDLGAARAAADWAQRGPSLVVLTRGDAGATAFWPHGSYEVPAVPVDVADTVGAGDAFMSGLLHGLLAAGLLGGDGTRDQVPGRAALRAATRSAQTPDRVPTALRLAALAAAVTCGRPGADPPTAAELRSLAEPDGRRLARNATAPPVSWEDGR</sequence>
<dbReference type="PRINTS" id="PR00990">
    <property type="entry name" value="RIBOKINASE"/>
</dbReference>
<dbReference type="InterPro" id="IPR050306">
    <property type="entry name" value="PfkB_Carbo_kinase"/>
</dbReference>
<dbReference type="InterPro" id="IPR002173">
    <property type="entry name" value="Carboh/pur_kinase_PfkB_CS"/>
</dbReference>
<keyword evidence="5" id="KW-0067">ATP-binding</keyword>
<keyword evidence="2 6" id="KW-0808">Transferase</keyword>
<dbReference type="InterPro" id="IPR002139">
    <property type="entry name" value="Ribo/fructo_kinase"/>
</dbReference>
<dbReference type="GO" id="GO:0005524">
    <property type="term" value="F:ATP binding"/>
    <property type="evidence" value="ECO:0007669"/>
    <property type="project" value="UniProtKB-KW"/>
</dbReference>
<keyword evidence="3" id="KW-0547">Nucleotide-binding</keyword>
<evidence type="ECO:0000313" key="9">
    <source>
        <dbReference type="EMBL" id="RAG85976.1"/>
    </source>
</evidence>
<evidence type="ECO:0000256" key="2">
    <source>
        <dbReference type="ARBA" id="ARBA00022679"/>
    </source>
</evidence>